<proteinExistence type="predicted"/>
<reference evidence="1" key="1">
    <citation type="submission" date="2023-10" db="EMBL/GenBank/DDBJ databases">
        <authorList>
            <person name="Rodriguez Cubillos JULIANA M."/>
            <person name="De Vega J."/>
        </authorList>
    </citation>
    <scope>NUCLEOTIDE SEQUENCE</scope>
</reference>
<keyword evidence="2" id="KW-1185">Reference proteome</keyword>
<dbReference type="Proteomes" id="UP001177021">
    <property type="component" value="Unassembled WGS sequence"/>
</dbReference>
<comment type="caution">
    <text evidence="1">The sequence shown here is derived from an EMBL/GenBank/DDBJ whole genome shotgun (WGS) entry which is preliminary data.</text>
</comment>
<evidence type="ECO:0000313" key="1">
    <source>
        <dbReference type="EMBL" id="CAJ2650323.1"/>
    </source>
</evidence>
<name>A0ACB0K2G2_TRIPR</name>
<organism evidence="1 2">
    <name type="scientific">Trifolium pratense</name>
    <name type="common">Red clover</name>
    <dbReference type="NCBI Taxonomy" id="57577"/>
    <lineage>
        <taxon>Eukaryota</taxon>
        <taxon>Viridiplantae</taxon>
        <taxon>Streptophyta</taxon>
        <taxon>Embryophyta</taxon>
        <taxon>Tracheophyta</taxon>
        <taxon>Spermatophyta</taxon>
        <taxon>Magnoliopsida</taxon>
        <taxon>eudicotyledons</taxon>
        <taxon>Gunneridae</taxon>
        <taxon>Pentapetalae</taxon>
        <taxon>rosids</taxon>
        <taxon>fabids</taxon>
        <taxon>Fabales</taxon>
        <taxon>Fabaceae</taxon>
        <taxon>Papilionoideae</taxon>
        <taxon>50 kb inversion clade</taxon>
        <taxon>NPAAA clade</taxon>
        <taxon>Hologalegina</taxon>
        <taxon>IRL clade</taxon>
        <taxon>Trifolieae</taxon>
        <taxon>Trifolium</taxon>
    </lineage>
</organism>
<gene>
    <name evidence="1" type="ORF">MILVUS5_LOCUS18173</name>
</gene>
<accession>A0ACB0K2G2</accession>
<protein>
    <submittedName>
        <fullName evidence="1">Uncharacterized protein</fullName>
    </submittedName>
</protein>
<evidence type="ECO:0000313" key="2">
    <source>
        <dbReference type="Proteomes" id="UP001177021"/>
    </source>
</evidence>
<dbReference type="EMBL" id="CASHSV030000109">
    <property type="protein sequence ID" value="CAJ2650323.1"/>
    <property type="molecule type" value="Genomic_DNA"/>
</dbReference>
<sequence>MELSTTNTRLTKITIEPLVRRTKLPPTRRINAPSSTADVYRWRRDSKGNRLHHLKAWLHLDGCGGEEVQPVGETRLFARLNGGESGQLVKKVKEEGWWRLRCANPSRAVCVLRELE</sequence>